<evidence type="ECO:0000313" key="2">
    <source>
        <dbReference type="Proteomes" id="UP000051870"/>
    </source>
</evidence>
<dbReference type="AlphaFoldDB" id="A0A0P1I7L2"/>
<dbReference type="Proteomes" id="UP000051870">
    <property type="component" value="Unassembled WGS sequence"/>
</dbReference>
<dbReference type="SUPFAM" id="SSF69118">
    <property type="entry name" value="AhpD-like"/>
    <property type="match status" value="1"/>
</dbReference>
<dbReference type="Gene3D" id="1.20.1290.10">
    <property type="entry name" value="AhpD-like"/>
    <property type="match status" value="1"/>
</dbReference>
<sequence length="190" mass="21263">MADFTIHTIETAPDASKPMLETSLKNNGRIPGLHGTMAEAPALMAAYNFAHQQFMETSLTNEEKTVVWQTVNVEQNCHYCVPAHTGIAKMMKIDDAITNALRDETPLPTAKLEALRDFTLLMVRNRGFVDDADTQAFLDAGFDQRNILEIILGVSQKVMSNYTNHFARTPVDKVFETFAWEKKQANLAAE</sequence>
<dbReference type="InterPro" id="IPR029032">
    <property type="entry name" value="AhpD-like"/>
</dbReference>
<evidence type="ECO:0000313" key="1">
    <source>
        <dbReference type="EMBL" id="CUJ95305.1"/>
    </source>
</evidence>
<keyword evidence="1" id="KW-0575">Peroxidase</keyword>
<organism evidence="1 2">
    <name type="scientific">Shimia thalassica</name>
    <dbReference type="NCBI Taxonomy" id="1715693"/>
    <lineage>
        <taxon>Bacteria</taxon>
        <taxon>Pseudomonadati</taxon>
        <taxon>Pseudomonadota</taxon>
        <taxon>Alphaproteobacteria</taxon>
        <taxon>Rhodobacterales</taxon>
        <taxon>Roseobacteraceae</taxon>
    </lineage>
</organism>
<dbReference type="EMBL" id="CYTW01000001">
    <property type="protein sequence ID" value="CUJ95305.1"/>
    <property type="molecule type" value="Genomic_DNA"/>
</dbReference>
<dbReference type="RefSeq" id="WP_058310931.1">
    <property type="nucleotide sequence ID" value="NZ_CYTW01000001.1"/>
</dbReference>
<reference evidence="2" key="1">
    <citation type="submission" date="2015-09" db="EMBL/GenBank/DDBJ databases">
        <authorList>
            <person name="Rodrigo-Torres Lidia"/>
            <person name="Arahal R.David."/>
        </authorList>
    </citation>
    <scope>NUCLEOTIDE SEQUENCE [LARGE SCALE GENOMIC DNA]</scope>
    <source>
        <strain evidence="2">CECT 7735</strain>
    </source>
</reference>
<dbReference type="PANTHER" id="PTHR35446">
    <property type="entry name" value="SI:CH211-175M2.5"/>
    <property type="match status" value="1"/>
</dbReference>
<keyword evidence="2" id="KW-1185">Reference proteome</keyword>
<name>A0A0P1I7L2_9RHOB</name>
<accession>A0A0P1I7L2</accession>
<dbReference type="GeneID" id="83880889"/>
<proteinExistence type="predicted"/>
<gene>
    <name evidence="1" type="ORF">PH7735_01851</name>
</gene>
<dbReference type="PANTHER" id="PTHR35446:SF3">
    <property type="entry name" value="CMD DOMAIN-CONTAINING PROTEIN"/>
    <property type="match status" value="1"/>
</dbReference>
<keyword evidence="1" id="KW-0560">Oxidoreductase</keyword>
<dbReference type="GO" id="GO:0004601">
    <property type="term" value="F:peroxidase activity"/>
    <property type="evidence" value="ECO:0007669"/>
    <property type="project" value="UniProtKB-KW"/>
</dbReference>
<dbReference type="STRING" id="1715693.PH7735_01851"/>
<protein>
    <submittedName>
        <fullName evidence="1">Putative peroxidase-related enzyme</fullName>
    </submittedName>
</protein>